<feature type="transmembrane region" description="Helical" evidence="1">
    <location>
        <begin position="49"/>
        <end position="69"/>
    </location>
</feature>
<dbReference type="HOGENOM" id="CLU_151137_1_0_9"/>
<dbReference type="InterPro" id="IPR020144">
    <property type="entry name" value="SpoVAB"/>
</dbReference>
<dbReference type="RefSeq" id="WP_005582058.1">
    <property type="nucleotide sequence ID" value="NZ_LT669839.1"/>
</dbReference>
<accession>M1Z474</accession>
<reference evidence="2 3" key="1">
    <citation type="submission" date="2016-11" db="EMBL/GenBank/DDBJ databases">
        <authorList>
            <person name="Manzoor S."/>
        </authorList>
    </citation>
    <scope>NUCLEOTIDE SEQUENCE [LARGE SCALE GENOMIC DNA]</scope>
    <source>
        <strain evidence="2">Clostridium ultunense strain Esp</strain>
    </source>
</reference>
<proteinExistence type="predicted"/>
<sequence length="114" mass="12758">MTLLKIVPRATQATDTDDYIKLYEYSITIGGTIASFIYFSNFKLSISKFFAIPVGITIGIFFGLFASALAEVLNVVPVFAKKFKAKHELQYIIGALIFGKVVGALYYWLIFKKV</sequence>
<keyword evidence="1" id="KW-1133">Transmembrane helix</keyword>
<feature type="transmembrane region" description="Helical" evidence="1">
    <location>
        <begin position="89"/>
        <end position="109"/>
    </location>
</feature>
<evidence type="ECO:0000313" key="2">
    <source>
        <dbReference type="EMBL" id="SHD77325.1"/>
    </source>
</evidence>
<dbReference type="EMBL" id="LT669839">
    <property type="protein sequence ID" value="SHD77325.1"/>
    <property type="molecule type" value="Genomic_DNA"/>
</dbReference>
<dbReference type="Proteomes" id="UP000245423">
    <property type="component" value="Chromosome 1"/>
</dbReference>
<gene>
    <name evidence="2" type="ORF">CUESP1_1966</name>
</gene>
<name>M1Z474_9FIRM</name>
<keyword evidence="3" id="KW-1185">Reference proteome</keyword>
<dbReference type="OrthoDB" id="9790504at2"/>
<keyword evidence="1" id="KW-0472">Membrane</keyword>
<keyword evidence="1" id="KW-0812">Transmembrane</keyword>
<feature type="transmembrane region" description="Helical" evidence="1">
    <location>
        <begin position="22"/>
        <end position="42"/>
    </location>
</feature>
<dbReference type="AlphaFoldDB" id="M1Z474"/>
<evidence type="ECO:0000256" key="1">
    <source>
        <dbReference type="SAM" id="Phobius"/>
    </source>
</evidence>
<protein>
    <submittedName>
        <fullName evidence="2">Stage V sporulation protein AB</fullName>
    </submittedName>
</protein>
<organism evidence="2 3">
    <name type="scientific">[Clostridium] ultunense Esp</name>
    <dbReference type="NCBI Taxonomy" id="1288971"/>
    <lineage>
        <taxon>Bacteria</taxon>
        <taxon>Bacillati</taxon>
        <taxon>Bacillota</taxon>
        <taxon>Tissierellia</taxon>
        <taxon>Tissierellales</taxon>
        <taxon>Tepidimicrobiaceae</taxon>
        <taxon>Schnuerera</taxon>
    </lineage>
</organism>
<evidence type="ECO:0000313" key="3">
    <source>
        <dbReference type="Proteomes" id="UP000245423"/>
    </source>
</evidence>
<dbReference type="Pfam" id="PF13782">
    <property type="entry name" value="SpoVAB"/>
    <property type="match status" value="1"/>
</dbReference>